<comment type="subcellular location">
    <subcellularLocation>
        <location evidence="1">Nucleus</location>
    </subcellularLocation>
</comment>
<sequence>LPITAIREIKILKSLRHKNVIELLGMAIVRGDRMKNEKSIYYMAFPYMQSDLAGVLANENFILMQQDVKILMKQLLEGLAYIHCNNIIHRDIKTANILISSKGVLKIADLGLARPVDPEEHHRRYTMSVVTRWYRAPELFLGDDQYTRAIDIWSVGCVFGEMMIREALMPGITDADQVAKIWNYRGTPDQILEQRWQHLPLWKSLKPPSEGQPQMRKSIEKLIIER</sequence>
<evidence type="ECO:0000256" key="4">
    <source>
        <dbReference type="ARBA" id="ARBA00022679"/>
    </source>
</evidence>
<evidence type="ECO:0000256" key="6">
    <source>
        <dbReference type="ARBA" id="ARBA00022777"/>
    </source>
</evidence>
<accession>A0A4P9YXX8</accession>
<evidence type="ECO:0000313" key="10">
    <source>
        <dbReference type="EMBL" id="RKP24765.1"/>
    </source>
</evidence>
<gene>
    <name evidence="10" type="ORF">SYNPS1DRAFT_16677</name>
</gene>
<evidence type="ECO:0000256" key="3">
    <source>
        <dbReference type="ARBA" id="ARBA00022527"/>
    </source>
</evidence>
<dbReference type="SUPFAM" id="SSF56112">
    <property type="entry name" value="Protein kinase-like (PK-like)"/>
    <property type="match status" value="1"/>
</dbReference>
<keyword evidence="5" id="KW-0547">Nucleotide-binding</keyword>
<dbReference type="GO" id="GO:0005524">
    <property type="term" value="F:ATP binding"/>
    <property type="evidence" value="ECO:0007669"/>
    <property type="project" value="UniProtKB-KW"/>
</dbReference>
<keyword evidence="8" id="KW-0539">Nucleus</keyword>
<evidence type="ECO:0000259" key="9">
    <source>
        <dbReference type="PROSITE" id="PS50011"/>
    </source>
</evidence>
<dbReference type="AlphaFoldDB" id="A0A4P9YXX8"/>
<organism evidence="10 11">
    <name type="scientific">Syncephalis pseudoplumigaleata</name>
    <dbReference type="NCBI Taxonomy" id="1712513"/>
    <lineage>
        <taxon>Eukaryota</taxon>
        <taxon>Fungi</taxon>
        <taxon>Fungi incertae sedis</taxon>
        <taxon>Zoopagomycota</taxon>
        <taxon>Zoopagomycotina</taxon>
        <taxon>Zoopagomycetes</taxon>
        <taxon>Zoopagales</taxon>
        <taxon>Piptocephalidaceae</taxon>
        <taxon>Syncephalis</taxon>
    </lineage>
</organism>
<dbReference type="Pfam" id="PF00069">
    <property type="entry name" value="Pkinase"/>
    <property type="match status" value="1"/>
</dbReference>
<dbReference type="PROSITE" id="PS50011">
    <property type="entry name" value="PROTEIN_KINASE_DOM"/>
    <property type="match status" value="1"/>
</dbReference>
<dbReference type="Gene3D" id="1.10.510.10">
    <property type="entry name" value="Transferase(Phosphotransferase) domain 1"/>
    <property type="match status" value="1"/>
</dbReference>
<keyword evidence="7" id="KW-0067">ATP-binding</keyword>
<dbReference type="InterPro" id="IPR011009">
    <property type="entry name" value="Kinase-like_dom_sf"/>
</dbReference>
<keyword evidence="6 10" id="KW-0418">Kinase</keyword>
<keyword evidence="3" id="KW-0723">Serine/threonine-protein kinase</keyword>
<dbReference type="GO" id="GO:0005634">
    <property type="term" value="C:nucleus"/>
    <property type="evidence" value="ECO:0007669"/>
    <property type="project" value="UniProtKB-SubCell"/>
</dbReference>
<dbReference type="PROSITE" id="PS00108">
    <property type="entry name" value="PROTEIN_KINASE_ST"/>
    <property type="match status" value="1"/>
</dbReference>
<proteinExistence type="inferred from homology"/>
<keyword evidence="4" id="KW-0808">Transferase</keyword>
<dbReference type="EMBL" id="KZ990047">
    <property type="protein sequence ID" value="RKP24765.1"/>
    <property type="molecule type" value="Genomic_DNA"/>
</dbReference>
<feature type="non-terminal residue" evidence="10">
    <location>
        <position position="1"/>
    </location>
</feature>
<dbReference type="PANTHER" id="PTHR24056">
    <property type="entry name" value="CELL DIVISION PROTEIN KINASE"/>
    <property type="match status" value="1"/>
</dbReference>
<evidence type="ECO:0000256" key="7">
    <source>
        <dbReference type="ARBA" id="ARBA00022840"/>
    </source>
</evidence>
<reference evidence="11" key="1">
    <citation type="journal article" date="2018" name="Nat. Microbiol.">
        <title>Leveraging single-cell genomics to expand the fungal tree of life.</title>
        <authorList>
            <person name="Ahrendt S.R."/>
            <person name="Quandt C.A."/>
            <person name="Ciobanu D."/>
            <person name="Clum A."/>
            <person name="Salamov A."/>
            <person name="Andreopoulos B."/>
            <person name="Cheng J.F."/>
            <person name="Woyke T."/>
            <person name="Pelin A."/>
            <person name="Henrissat B."/>
            <person name="Reynolds N.K."/>
            <person name="Benny G.L."/>
            <person name="Smith M.E."/>
            <person name="James T.Y."/>
            <person name="Grigoriev I.V."/>
        </authorList>
    </citation>
    <scope>NUCLEOTIDE SEQUENCE [LARGE SCALE GENOMIC DNA]</scope>
    <source>
        <strain evidence="11">Benny S71-1</strain>
    </source>
</reference>
<dbReference type="InterPro" id="IPR000719">
    <property type="entry name" value="Prot_kinase_dom"/>
</dbReference>
<dbReference type="InterPro" id="IPR008271">
    <property type="entry name" value="Ser/Thr_kinase_AS"/>
</dbReference>
<comment type="similarity">
    <text evidence="2">Belongs to the protein kinase superfamily. CMGC Ser/Thr protein kinase family. CDC2/CDKX subfamily.</text>
</comment>
<dbReference type="GO" id="GO:0004693">
    <property type="term" value="F:cyclin-dependent protein serine/threonine kinase activity"/>
    <property type="evidence" value="ECO:0007669"/>
    <property type="project" value="TreeGrafter"/>
</dbReference>
<dbReference type="SMART" id="SM00220">
    <property type="entry name" value="S_TKc"/>
    <property type="match status" value="1"/>
</dbReference>
<dbReference type="Gene3D" id="3.30.200.20">
    <property type="entry name" value="Phosphorylase Kinase, domain 1"/>
    <property type="match status" value="1"/>
</dbReference>
<name>A0A4P9YXX8_9FUNG</name>
<dbReference type="InterPro" id="IPR050108">
    <property type="entry name" value="CDK"/>
</dbReference>
<evidence type="ECO:0000256" key="5">
    <source>
        <dbReference type="ARBA" id="ARBA00022741"/>
    </source>
</evidence>
<evidence type="ECO:0000256" key="8">
    <source>
        <dbReference type="ARBA" id="ARBA00023242"/>
    </source>
</evidence>
<keyword evidence="11" id="KW-1185">Reference proteome</keyword>
<protein>
    <submittedName>
        <fullName evidence="10">Kinase-like domain-containing protein</fullName>
    </submittedName>
</protein>
<dbReference type="Proteomes" id="UP000278143">
    <property type="component" value="Unassembled WGS sequence"/>
</dbReference>
<feature type="domain" description="Protein kinase" evidence="9">
    <location>
        <begin position="1"/>
        <end position="226"/>
    </location>
</feature>
<dbReference type="FunFam" id="1.10.510.10:FF:000624">
    <property type="entry name" value="Mitogen-activated protein kinase"/>
    <property type="match status" value="1"/>
</dbReference>
<dbReference type="PANTHER" id="PTHR24056:SF233">
    <property type="entry name" value="CYCLIN-DEPENDENT KINASE 9"/>
    <property type="match status" value="1"/>
</dbReference>
<evidence type="ECO:0000313" key="11">
    <source>
        <dbReference type="Proteomes" id="UP000278143"/>
    </source>
</evidence>
<dbReference type="OrthoDB" id="28397at2759"/>
<evidence type="ECO:0000256" key="1">
    <source>
        <dbReference type="ARBA" id="ARBA00004123"/>
    </source>
</evidence>
<evidence type="ECO:0000256" key="2">
    <source>
        <dbReference type="ARBA" id="ARBA00006485"/>
    </source>
</evidence>